<feature type="region of interest" description="Disordered" evidence="1">
    <location>
        <begin position="1"/>
        <end position="83"/>
    </location>
</feature>
<feature type="compositionally biased region" description="Polar residues" evidence="1">
    <location>
        <begin position="60"/>
        <end position="69"/>
    </location>
</feature>
<name>A0ABQ9U404_SAGOE</name>
<accession>A0ABQ9U404</accession>
<gene>
    <name evidence="2" type="ORF">P7K49_030371</name>
</gene>
<reference evidence="2 3" key="1">
    <citation type="submission" date="2023-05" db="EMBL/GenBank/DDBJ databases">
        <title>B98-5 Cell Line De Novo Hybrid Assembly: An Optical Mapping Approach.</title>
        <authorList>
            <person name="Kananen K."/>
            <person name="Auerbach J.A."/>
            <person name="Kautto E."/>
            <person name="Blachly J.S."/>
        </authorList>
    </citation>
    <scope>NUCLEOTIDE SEQUENCE [LARGE SCALE GENOMIC DNA]</scope>
    <source>
        <strain evidence="2">B95-8</strain>
        <tissue evidence="2">Cell line</tissue>
    </source>
</reference>
<feature type="compositionally biased region" description="Pro residues" evidence="1">
    <location>
        <begin position="31"/>
        <end position="48"/>
    </location>
</feature>
<comment type="caution">
    <text evidence="2">The sequence shown here is derived from an EMBL/GenBank/DDBJ whole genome shotgun (WGS) entry which is preliminary data.</text>
</comment>
<feature type="compositionally biased region" description="Polar residues" evidence="1">
    <location>
        <begin position="18"/>
        <end position="30"/>
    </location>
</feature>
<organism evidence="2 3">
    <name type="scientific">Saguinus oedipus</name>
    <name type="common">Cotton-top tamarin</name>
    <name type="synonym">Oedipomidas oedipus</name>
    <dbReference type="NCBI Taxonomy" id="9490"/>
    <lineage>
        <taxon>Eukaryota</taxon>
        <taxon>Metazoa</taxon>
        <taxon>Chordata</taxon>
        <taxon>Craniata</taxon>
        <taxon>Vertebrata</taxon>
        <taxon>Euteleostomi</taxon>
        <taxon>Mammalia</taxon>
        <taxon>Eutheria</taxon>
        <taxon>Euarchontoglires</taxon>
        <taxon>Primates</taxon>
        <taxon>Haplorrhini</taxon>
        <taxon>Platyrrhini</taxon>
        <taxon>Cebidae</taxon>
        <taxon>Callitrichinae</taxon>
        <taxon>Saguinus</taxon>
    </lineage>
</organism>
<evidence type="ECO:0000313" key="2">
    <source>
        <dbReference type="EMBL" id="KAK2091087.1"/>
    </source>
</evidence>
<feature type="compositionally biased region" description="Low complexity" evidence="1">
    <location>
        <begin position="73"/>
        <end position="83"/>
    </location>
</feature>
<evidence type="ECO:0000256" key="1">
    <source>
        <dbReference type="SAM" id="MobiDB-lite"/>
    </source>
</evidence>
<protein>
    <submittedName>
        <fullName evidence="2">Uncharacterized protein</fullName>
    </submittedName>
</protein>
<dbReference type="Proteomes" id="UP001266305">
    <property type="component" value="Unassembled WGS sequence"/>
</dbReference>
<sequence>MNAPPAPLYQEDPPTLWHPSSATLTSSRSFPNPPHSPRCPEPTLPAAPWPQGHCPLRLQSGGTPPSTLETEQRLLQPRLPSPP</sequence>
<keyword evidence="3" id="KW-1185">Reference proteome</keyword>
<dbReference type="EMBL" id="JASSZA010000016">
    <property type="protein sequence ID" value="KAK2091087.1"/>
    <property type="molecule type" value="Genomic_DNA"/>
</dbReference>
<proteinExistence type="predicted"/>
<evidence type="ECO:0000313" key="3">
    <source>
        <dbReference type="Proteomes" id="UP001266305"/>
    </source>
</evidence>